<feature type="transmembrane region" description="Helical" evidence="2">
    <location>
        <begin position="59"/>
        <end position="83"/>
    </location>
</feature>
<keyword evidence="2" id="KW-1133">Transmembrane helix</keyword>
<protein>
    <submittedName>
        <fullName evidence="3">Uncharacterized protein</fullName>
    </submittedName>
</protein>
<dbReference type="EMBL" id="HBGB01011493">
    <property type="protein sequence ID" value="CAD9051523.1"/>
    <property type="molecule type" value="Transcribed_RNA"/>
</dbReference>
<evidence type="ECO:0000256" key="1">
    <source>
        <dbReference type="SAM" id="MobiDB-lite"/>
    </source>
</evidence>
<evidence type="ECO:0000256" key="2">
    <source>
        <dbReference type="SAM" id="Phobius"/>
    </source>
</evidence>
<organism evidence="3">
    <name type="scientific">Vitrella brassicaformis</name>
    <dbReference type="NCBI Taxonomy" id="1169539"/>
    <lineage>
        <taxon>Eukaryota</taxon>
        <taxon>Sar</taxon>
        <taxon>Alveolata</taxon>
        <taxon>Colpodellida</taxon>
        <taxon>Vitrellaceae</taxon>
        <taxon>Vitrella</taxon>
    </lineage>
</organism>
<accession>A0A7S1JRY6</accession>
<keyword evidence="2" id="KW-0812">Transmembrane</keyword>
<reference evidence="3" key="1">
    <citation type="submission" date="2021-01" db="EMBL/GenBank/DDBJ databases">
        <authorList>
            <person name="Corre E."/>
            <person name="Pelletier E."/>
            <person name="Niang G."/>
            <person name="Scheremetjew M."/>
            <person name="Finn R."/>
            <person name="Kale V."/>
            <person name="Holt S."/>
            <person name="Cochrane G."/>
            <person name="Meng A."/>
            <person name="Brown T."/>
            <person name="Cohen L."/>
        </authorList>
    </citation>
    <scope>NUCLEOTIDE SEQUENCE</scope>
    <source>
        <strain evidence="3">CCMP3346</strain>
    </source>
</reference>
<keyword evidence="2" id="KW-0472">Membrane</keyword>
<feature type="region of interest" description="Disordered" evidence="1">
    <location>
        <begin position="98"/>
        <end position="120"/>
    </location>
</feature>
<dbReference type="AlphaFoldDB" id="A0A7S1JRY6"/>
<feature type="compositionally biased region" description="Polar residues" evidence="1">
    <location>
        <begin position="98"/>
        <end position="110"/>
    </location>
</feature>
<name>A0A7S1JRY6_9ALVE</name>
<gene>
    <name evidence="3" type="ORF">VBRA1451_LOCUS6585</name>
</gene>
<evidence type="ECO:0000313" key="3">
    <source>
        <dbReference type="EMBL" id="CAD9051523.1"/>
    </source>
</evidence>
<proteinExistence type="predicted"/>
<sequence length="120" mass="12511">MGAGLSVGAVLEWHLLTAQSAAGATRRCGWMAAPMCRMQTSSNERTQAVCVVGALFQRVFVLSVCLAGCCVVCLRVAAAVYIMRTGADIEACSDVTAPTQTDHPNTTSGAVFSRVMGRPG</sequence>